<dbReference type="Pfam" id="PF02452">
    <property type="entry name" value="PemK_toxin"/>
    <property type="match status" value="1"/>
</dbReference>
<dbReference type="Proteomes" id="UP000195101">
    <property type="component" value="Unassembled WGS sequence"/>
</dbReference>
<gene>
    <name evidence="4" type="primary">mazF6</name>
    <name evidence="4" type="ORF">BFL37_14435</name>
</gene>
<dbReference type="InterPro" id="IPR003477">
    <property type="entry name" value="PemK-like"/>
</dbReference>
<accession>A0A251YFY4</accession>
<dbReference type="Gene3D" id="2.30.30.110">
    <property type="match status" value="1"/>
</dbReference>
<evidence type="ECO:0000256" key="3">
    <source>
        <dbReference type="PIRNR" id="PIRNR033490"/>
    </source>
</evidence>
<dbReference type="EC" id="3.1.-.-" evidence="3"/>
<evidence type="ECO:0000256" key="2">
    <source>
        <dbReference type="ARBA" id="ARBA00022649"/>
    </source>
</evidence>
<keyword evidence="3" id="KW-0378">Hydrolase</keyword>
<dbReference type="GO" id="GO:0016075">
    <property type="term" value="P:rRNA catabolic process"/>
    <property type="evidence" value="ECO:0007669"/>
    <property type="project" value="TreeGrafter"/>
</dbReference>
<dbReference type="RefSeq" id="WP_241534105.1">
    <property type="nucleotide sequence ID" value="NZ_MDJZ01000018.1"/>
</dbReference>
<dbReference type="GO" id="GO:0006402">
    <property type="term" value="P:mRNA catabolic process"/>
    <property type="evidence" value="ECO:0007669"/>
    <property type="project" value="TreeGrafter"/>
</dbReference>
<dbReference type="PANTHER" id="PTHR33988">
    <property type="entry name" value="ENDORIBONUCLEASE MAZF-RELATED"/>
    <property type="match status" value="1"/>
</dbReference>
<dbReference type="SUPFAM" id="SSF50118">
    <property type="entry name" value="Cell growth inhibitor/plasmid maintenance toxic component"/>
    <property type="match status" value="1"/>
</dbReference>
<comment type="function">
    <text evidence="3">Toxic component of a type II toxin-antitoxin (TA) system.</text>
</comment>
<dbReference type="GO" id="GO:0004521">
    <property type="term" value="F:RNA endonuclease activity"/>
    <property type="evidence" value="ECO:0007669"/>
    <property type="project" value="TreeGrafter"/>
</dbReference>
<evidence type="ECO:0000313" key="4">
    <source>
        <dbReference type="EMBL" id="OUE23154.1"/>
    </source>
</evidence>
<keyword evidence="5" id="KW-1185">Reference proteome</keyword>
<protein>
    <recommendedName>
        <fullName evidence="3">mRNA interferase</fullName>
        <ecNumber evidence="3">3.1.-.-</ecNumber>
    </recommendedName>
</protein>
<dbReference type="InterPro" id="IPR011067">
    <property type="entry name" value="Plasmid_toxin/cell-grow_inhib"/>
</dbReference>
<name>A0A251YFY4_9MICO</name>
<dbReference type="GO" id="GO:0003677">
    <property type="term" value="F:DNA binding"/>
    <property type="evidence" value="ECO:0007669"/>
    <property type="project" value="InterPro"/>
</dbReference>
<proteinExistence type="inferred from homology"/>
<dbReference type="PANTHER" id="PTHR33988:SF2">
    <property type="entry name" value="ENDORIBONUCLEASE MAZF"/>
    <property type="match status" value="1"/>
</dbReference>
<evidence type="ECO:0000313" key="5">
    <source>
        <dbReference type="Proteomes" id="UP000195101"/>
    </source>
</evidence>
<dbReference type="AlphaFoldDB" id="A0A251YFY4"/>
<dbReference type="EMBL" id="MDJZ01000018">
    <property type="protein sequence ID" value="OUE23154.1"/>
    <property type="molecule type" value="Genomic_DNA"/>
</dbReference>
<comment type="caution">
    <text evidence="4">The sequence shown here is derived from an EMBL/GenBank/DDBJ whole genome shotgun (WGS) entry which is preliminary data.</text>
</comment>
<keyword evidence="3" id="KW-0255">Endonuclease</keyword>
<evidence type="ECO:0000256" key="1">
    <source>
        <dbReference type="ARBA" id="ARBA00007521"/>
    </source>
</evidence>
<sequence>MLIARGDVVWVDPGTPRGSAPAVLRPAVVVQEDWLNASDIATVVIVPLTSNLRLGAFPGNVVVPAAATGLEHDSVAVVSQVGPVSRECLEPYPVGRLPPHVMGEISTGIRLVLGV</sequence>
<comment type="similarity">
    <text evidence="1 3">Belongs to the PemK/MazF family.</text>
</comment>
<reference evidence="4 5" key="1">
    <citation type="submission" date="2016-08" db="EMBL/GenBank/DDBJ databases">
        <title>Genome sequence of Clavibacter michiganensis spp strain CFBP8019.</title>
        <authorList>
            <person name="Thapa S.P."/>
            <person name="Coaker G."/>
            <person name="Jacques M.-A."/>
        </authorList>
    </citation>
    <scope>NUCLEOTIDE SEQUENCE [LARGE SCALE GENOMIC DNA]</scope>
    <source>
        <strain evidence="4">CFBP8019</strain>
    </source>
</reference>
<keyword evidence="2" id="KW-1277">Toxin-antitoxin system</keyword>
<keyword evidence="3" id="KW-0540">Nuclease</keyword>
<organism evidence="4 5">
    <name type="scientific">Clavibacter michiganensis</name>
    <dbReference type="NCBI Taxonomy" id="28447"/>
    <lineage>
        <taxon>Bacteria</taxon>
        <taxon>Bacillati</taxon>
        <taxon>Actinomycetota</taxon>
        <taxon>Actinomycetes</taxon>
        <taxon>Micrococcales</taxon>
        <taxon>Microbacteriaceae</taxon>
        <taxon>Clavibacter</taxon>
    </lineage>
</organism>
<dbReference type="PIRSF" id="PIRSF033490">
    <property type="entry name" value="MazF"/>
    <property type="match status" value="1"/>
</dbReference>
<dbReference type="GO" id="GO:0016787">
    <property type="term" value="F:hydrolase activity"/>
    <property type="evidence" value="ECO:0007669"/>
    <property type="project" value="UniProtKB-KW"/>
</dbReference>